<protein>
    <recommendedName>
        <fullName evidence="4">RING-type E3 ubiquitin transferase</fullName>
        <ecNumber evidence="4">2.3.2.27</ecNumber>
    </recommendedName>
</protein>
<sequence>MNQQGVVIIINLIRFRAVQAQNTTNLGSGALNPLHPSFVVVIGIIAVIFSGIDQTVIDSLPFFRFSSLKGSKEGLECAVCISRFEDSEILRLLPKCRHAFHTNCIDQWLQHHFSCPLCRYMFDPKDLKNFAFSNSLRFLQNPSNLVEEPNLDIIVQREQDRGSSSRFNLGSSFRGNEKGNKEEFIIVSDIVIKNQWSDVNSSDFLSLNSEMLGAMSSNRFSPSNSGSSRFYNGLCKNENMEKIKEDMERKRVYESKLSRVERSNSLSSLRIPSTNGESSSKIINPDEKRALSGSNSRSREPTLPRSNGREEERIRRL</sequence>
<keyword evidence="13" id="KW-0472">Membrane</keyword>
<evidence type="ECO:0000313" key="18">
    <source>
        <dbReference type="EMBL" id="KAJ4844950.1"/>
    </source>
</evidence>
<dbReference type="Pfam" id="PF13639">
    <property type="entry name" value="zf-RING_2"/>
    <property type="match status" value="1"/>
</dbReference>
<comment type="catalytic activity">
    <reaction evidence="1">
        <text>S-ubiquitinyl-[E2 ubiquitin-conjugating enzyme]-L-cysteine + [acceptor protein]-L-lysine = [E2 ubiquitin-conjugating enzyme]-L-cysteine + N(6)-ubiquitinyl-[acceptor protein]-L-lysine.</text>
        <dbReference type="EC" id="2.3.2.27"/>
    </reaction>
</comment>
<keyword evidence="9 15" id="KW-0863">Zinc-finger</keyword>
<dbReference type="PANTHER" id="PTHR46539:SF8">
    <property type="entry name" value="RING-TYPE DOMAIN-CONTAINING PROTEIN"/>
    <property type="match status" value="1"/>
</dbReference>
<evidence type="ECO:0000313" key="19">
    <source>
        <dbReference type="Proteomes" id="UP001141552"/>
    </source>
</evidence>
<dbReference type="GO" id="GO:0016020">
    <property type="term" value="C:membrane"/>
    <property type="evidence" value="ECO:0007669"/>
    <property type="project" value="UniProtKB-SubCell"/>
</dbReference>
<evidence type="ECO:0000256" key="13">
    <source>
        <dbReference type="ARBA" id="ARBA00023136"/>
    </source>
</evidence>
<keyword evidence="12" id="KW-1133">Transmembrane helix</keyword>
<dbReference type="FunFam" id="3.30.40.10:FF:000285">
    <property type="entry name" value="RING-H2 finger protein ATL43"/>
    <property type="match status" value="1"/>
</dbReference>
<keyword evidence="10" id="KW-0833">Ubl conjugation pathway</keyword>
<keyword evidence="7" id="KW-0479">Metal-binding</keyword>
<keyword evidence="11" id="KW-0862">Zinc</keyword>
<dbReference type="Proteomes" id="UP001141552">
    <property type="component" value="Unassembled WGS sequence"/>
</dbReference>
<keyword evidence="19" id="KW-1185">Reference proteome</keyword>
<comment type="caution">
    <text evidence="18">The sequence shown here is derived from an EMBL/GenBank/DDBJ whole genome shotgun (WGS) entry which is preliminary data.</text>
</comment>
<evidence type="ECO:0000256" key="5">
    <source>
        <dbReference type="ARBA" id="ARBA00022679"/>
    </source>
</evidence>
<gene>
    <name evidence="18" type="ORF">Tsubulata_019066</name>
</gene>
<dbReference type="CDD" id="cd16461">
    <property type="entry name" value="RING-H2_EL5-like"/>
    <property type="match status" value="1"/>
</dbReference>
<feature type="region of interest" description="Disordered" evidence="16">
    <location>
        <begin position="264"/>
        <end position="317"/>
    </location>
</feature>
<feature type="domain" description="RING-type" evidence="17">
    <location>
        <begin position="77"/>
        <end position="119"/>
    </location>
</feature>
<evidence type="ECO:0000259" key="17">
    <source>
        <dbReference type="PROSITE" id="PS50089"/>
    </source>
</evidence>
<evidence type="ECO:0000256" key="16">
    <source>
        <dbReference type="SAM" id="MobiDB-lite"/>
    </source>
</evidence>
<evidence type="ECO:0000256" key="15">
    <source>
        <dbReference type="PROSITE-ProRule" id="PRU00175"/>
    </source>
</evidence>
<dbReference type="PANTHER" id="PTHR46539">
    <property type="entry name" value="E3 UBIQUITIN-PROTEIN LIGASE ATL42"/>
    <property type="match status" value="1"/>
</dbReference>
<evidence type="ECO:0000256" key="9">
    <source>
        <dbReference type="ARBA" id="ARBA00022771"/>
    </source>
</evidence>
<evidence type="ECO:0000256" key="4">
    <source>
        <dbReference type="ARBA" id="ARBA00012483"/>
    </source>
</evidence>
<proteinExistence type="inferred from homology"/>
<dbReference type="GO" id="GO:0008270">
    <property type="term" value="F:zinc ion binding"/>
    <property type="evidence" value="ECO:0007669"/>
    <property type="project" value="UniProtKB-KW"/>
</dbReference>
<reference evidence="18" key="2">
    <citation type="journal article" date="2023" name="Plants (Basel)">
        <title>Annotation of the Turnera subulata (Passifloraceae) Draft Genome Reveals the S-Locus Evolved after the Divergence of Turneroideae from Passifloroideae in a Stepwise Manner.</title>
        <authorList>
            <person name="Henning P.M."/>
            <person name="Roalson E.H."/>
            <person name="Mir W."/>
            <person name="McCubbin A.G."/>
            <person name="Shore J.S."/>
        </authorList>
    </citation>
    <scope>NUCLEOTIDE SEQUENCE</scope>
    <source>
        <strain evidence="18">F60SS</strain>
    </source>
</reference>
<comment type="similarity">
    <text evidence="14">Belongs to the RING-type zinc finger family. ATL subfamily.</text>
</comment>
<evidence type="ECO:0000256" key="2">
    <source>
        <dbReference type="ARBA" id="ARBA00004167"/>
    </source>
</evidence>
<dbReference type="SMART" id="SM00184">
    <property type="entry name" value="RING"/>
    <property type="match status" value="1"/>
</dbReference>
<dbReference type="OrthoDB" id="8062037at2759"/>
<dbReference type="InterPro" id="IPR001841">
    <property type="entry name" value="Znf_RING"/>
</dbReference>
<feature type="compositionally biased region" description="Polar residues" evidence="16">
    <location>
        <begin position="264"/>
        <end position="282"/>
    </location>
</feature>
<keyword evidence="5" id="KW-0808">Transferase</keyword>
<dbReference type="SUPFAM" id="SSF57850">
    <property type="entry name" value="RING/U-box"/>
    <property type="match status" value="1"/>
</dbReference>
<evidence type="ECO:0000256" key="1">
    <source>
        <dbReference type="ARBA" id="ARBA00000900"/>
    </source>
</evidence>
<evidence type="ECO:0000256" key="14">
    <source>
        <dbReference type="ARBA" id="ARBA00024209"/>
    </source>
</evidence>
<accession>A0A9Q0JLD3</accession>
<comment type="subcellular location">
    <subcellularLocation>
        <location evidence="2">Membrane</location>
        <topology evidence="2">Single-pass membrane protein</topology>
    </subcellularLocation>
</comment>
<organism evidence="18 19">
    <name type="scientific">Turnera subulata</name>
    <dbReference type="NCBI Taxonomy" id="218843"/>
    <lineage>
        <taxon>Eukaryota</taxon>
        <taxon>Viridiplantae</taxon>
        <taxon>Streptophyta</taxon>
        <taxon>Embryophyta</taxon>
        <taxon>Tracheophyta</taxon>
        <taxon>Spermatophyta</taxon>
        <taxon>Magnoliopsida</taxon>
        <taxon>eudicotyledons</taxon>
        <taxon>Gunneridae</taxon>
        <taxon>Pentapetalae</taxon>
        <taxon>rosids</taxon>
        <taxon>fabids</taxon>
        <taxon>Malpighiales</taxon>
        <taxon>Passifloraceae</taxon>
        <taxon>Turnera</taxon>
    </lineage>
</organism>
<dbReference type="Gene3D" id="3.30.40.10">
    <property type="entry name" value="Zinc/RING finger domain, C3HC4 (zinc finger)"/>
    <property type="match status" value="1"/>
</dbReference>
<evidence type="ECO:0000256" key="10">
    <source>
        <dbReference type="ARBA" id="ARBA00022786"/>
    </source>
</evidence>
<reference evidence="18" key="1">
    <citation type="submission" date="2022-02" db="EMBL/GenBank/DDBJ databases">
        <authorList>
            <person name="Henning P.M."/>
            <person name="McCubbin A.G."/>
            <person name="Shore J.S."/>
        </authorList>
    </citation>
    <scope>NUCLEOTIDE SEQUENCE</scope>
    <source>
        <strain evidence="18">F60SS</strain>
        <tissue evidence="18">Leaves</tissue>
    </source>
</reference>
<dbReference type="PROSITE" id="PS50089">
    <property type="entry name" value="ZF_RING_2"/>
    <property type="match status" value="1"/>
</dbReference>
<dbReference type="AlphaFoldDB" id="A0A9Q0JLD3"/>
<evidence type="ECO:0000256" key="8">
    <source>
        <dbReference type="ARBA" id="ARBA00022729"/>
    </source>
</evidence>
<evidence type="ECO:0000256" key="6">
    <source>
        <dbReference type="ARBA" id="ARBA00022692"/>
    </source>
</evidence>
<keyword evidence="8" id="KW-0732">Signal</keyword>
<evidence type="ECO:0000256" key="3">
    <source>
        <dbReference type="ARBA" id="ARBA00004906"/>
    </source>
</evidence>
<keyword evidence="6" id="KW-0812">Transmembrane</keyword>
<evidence type="ECO:0000256" key="12">
    <source>
        <dbReference type="ARBA" id="ARBA00022989"/>
    </source>
</evidence>
<comment type="pathway">
    <text evidence="3">Protein modification; protein ubiquitination.</text>
</comment>
<feature type="compositionally biased region" description="Basic and acidic residues" evidence="16">
    <location>
        <begin position="297"/>
        <end position="317"/>
    </location>
</feature>
<dbReference type="EMBL" id="JAKUCV010001830">
    <property type="protein sequence ID" value="KAJ4844950.1"/>
    <property type="molecule type" value="Genomic_DNA"/>
</dbReference>
<dbReference type="GO" id="GO:0061630">
    <property type="term" value="F:ubiquitin protein ligase activity"/>
    <property type="evidence" value="ECO:0007669"/>
    <property type="project" value="UniProtKB-EC"/>
</dbReference>
<dbReference type="InterPro" id="IPR013083">
    <property type="entry name" value="Znf_RING/FYVE/PHD"/>
</dbReference>
<evidence type="ECO:0000256" key="7">
    <source>
        <dbReference type="ARBA" id="ARBA00022723"/>
    </source>
</evidence>
<name>A0A9Q0JLD3_9ROSI</name>
<evidence type="ECO:0000256" key="11">
    <source>
        <dbReference type="ARBA" id="ARBA00022833"/>
    </source>
</evidence>
<dbReference type="EC" id="2.3.2.27" evidence="4"/>